<keyword evidence="3" id="KW-0472">Membrane</keyword>
<keyword evidence="3" id="KW-1133">Transmembrane helix</keyword>
<feature type="transmembrane region" description="Helical" evidence="3">
    <location>
        <begin position="462"/>
        <end position="484"/>
    </location>
</feature>
<gene>
    <name evidence="4" type="ORF">ODALV1_LOCUS16158</name>
</gene>
<protein>
    <recommendedName>
        <fullName evidence="6">Protein LMBR1L</fullName>
    </recommendedName>
</protein>
<evidence type="ECO:0008006" key="6">
    <source>
        <dbReference type="Google" id="ProtNLM"/>
    </source>
</evidence>
<evidence type="ECO:0000313" key="4">
    <source>
        <dbReference type="EMBL" id="CAL8113752.1"/>
    </source>
</evidence>
<evidence type="ECO:0000256" key="1">
    <source>
        <dbReference type="ARBA" id="ARBA00010487"/>
    </source>
</evidence>
<comment type="similarity">
    <text evidence="1">Belongs to the LIMR family.</text>
</comment>
<feature type="transmembrane region" description="Helical" evidence="3">
    <location>
        <begin position="252"/>
        <end position="273"/>
    </location>
</feature>
<dbReference type="PANTHER" id="PTHR12625">
    <property type="entry name" value="LIPOCALIN-1 INTERACTING MEMBRANE RECEPTOR LIMR"/>
    <property type="match status" value="1"/>
</dbReference>
<name>A0ABP1R1R1_9HEXA</name>
<organism evidence="4 5">
    <name type="scientific">Orchesella dallaii</name>
    <dbReference type="NCBI Taxonomy" id="48710"/>
    <lineage>
        <taxon>Eukaryota</taxon>
        <taxon>Metazoa</taxon>
        <taxon>Ecdysozoa</taxon>
        <taxon>Arthropoda</taxon>
        <taxon>Hexapoda</taxon>
        <taxon>Collembola</taxon>
        <taxon>Entomobryomorpha</taxon>
        <taxon>Entomobryoidea</taxon>
        <taxon>Orchesellidae</taxon>
        <taxon>Orchesellinae</taxon>
        <taxon>Orchesella</taxon>
    </lineage>
</organism>
<feature type="transmembrane region" description="Helical" evidence="3">
    <location>
        <begin position="423"/>
        <end position="442"/>
    </location>
</feature>
<dbReference type="Pfam" id="PF04791">
    <property type="entry name" value="LMBR1"/>
    <property type="match status" value="2"/>
</dbReference>
<feature type="transmembrane region" description="Helical" evidence="3">
    <location>
        <begin position="70"/>
        <end position="91"/>
    </location>
</feature>
<keyword evidence="5" id="KW-1185">Reference proteome</keyword>
<comment type="caution">
    <text evidence="4">The sequence shown here is derived from an EMBL/GenBank/DDBJ whole genome shotgun (WGS) entry which is preliminary data.</text>
</comment>
<dbReference type="Proteomes" id="UP001642540">
    <property type="component" value="Unassembled WGS sequence"/>
</dbReference>
<feature type="transmembrane region" description="Helical" evidence="3">
    <location>
        <begin position="364"/>
        <end position="389"/>
    </location>
</feature>
<feature type="region of interest" description="Disordered" evidence="2">
    <location>
        <begin position="93"/>
        <end position="116"/>
    </location>
</feature>
<accession>A0ABP1R1R1</accession>
<sequence>MNVVIGDNKRCNNVKSMGYSSSEQDESKTLFEKPENSNYVHKHAFIVMMGGEEEPNQTSQQFHNTVRENIIFLLFFLTLLGVSSMVIDWYSSPSRPRTNRKSPRGRNNHTNSHDDDDESVVKRICCWVCVFTLSTSIGAILLLPISILSNEVLLIYPTNVYLEWLNGMLIQGLWNLVFLFSNIGLFALLPFAHLFIESEGFSGNKRGLVSKLYETGVILVLISFTVWGISVIVTSLFNSHTNAIFHFNQLPFIYSCISFTGVIVLTLCTPLGVSHLFTVLSSNFVVPEFLRNVEEEYVCAVLEHENLKNERLKAHKLESFNTSITFRSNTFRSVQQLDNDIALLQLQIAQLESHRTTPPWKRNILYPGLFVAVLAVTSLTVCIVIINFIKIFIGLRDLSIEVVAKETLPLGRSSLSFLGPSGAIFEIILVIYLMTSSLIGLYSLPVFKRYTPKLLSTPTSHLISNCAVLLVLSSALPVLMRILGLTNFDLLGTYAGKIDWIENNLIVVFVNLLFTVLTCLSLLNKMTRKISHEVLTRLKRFFYKD</sequence>
<reference evidence="4 5" key="1">
    <citation type="submission" date="2024-08" db="EMBL/GenBank/DDBJ databases">
        <authorList>
            <person name="Cucini C."/>
            <person name="Frati F."/>
        </authorList>
    </citation>
    <scope>NUCLEOTIDE SEQUENCE [LARGE SCALE GENOMIC DNA]</scope>
</reference>
<feature type="transmembrane region" description="Helical" evidence="3">
    <location>
        <begin position="168"/>
        <end position="196"/>
    </location>
</feature>
<evidence type="ECO:0000256" key="2">
    <source>
        <dbReference type="SAM" id="MobiDB-lite"/>
    </source>
</evidence>
<dbReference type="PRINTS" id="PR01692">
    <property type="entry name" value="LIPOCALINIMR"/>
</dbReference>
<proteinExistence type="inferred from homology"/>
<dbReference type="PANTHER" id="PTHR12625:SF0">
    <property type="entry name" value="PROTEIN LILIPOD"/>
    <property type="match status" value="1"/>
</dbReference>
<feature type="transmembrane region" description="Helical" evidence="3">
    <location>
        <begin position="124"/>
        <end position="148"/>
    </location>
</feature>
<feature type="transmembrane region" description="Helical" evidence="3">
    <location>
        <begin position="504"/>
        <end position="523"/>
    </location>
</feature>
<keyword evidence="3" id="KW-0812">Transmembrane</keyword>
<dbReference type="InterPro" id="IPR006876">
    <property type="entry name" value="LMBR1-like_membr_prot"/>
</dbReference>
<dbReference type="InterPro" id="IPR008075">
    <property type="entry name" value="LIMR"/>
</dbReference>
<evidence type="ECO:0000256" key="3">
    <source>
        <dbReference type="SAM" id="Phobius"/>
    </source>
</evidence>
<dbReference type="EMBL" id="CAXLJM020000049">
    <property type="protein sequence ID" value="CAL8113752.1"/>
    <property type="molecule type" value="Genomic_DNA"/>
</dbReference>
<feature type="transmembrane region" description="Helical" evidence="3">
    <location>
        <begin position="217"/>
        <end position="237"/>
    </location>
</feature>
<feature type="compositionally biased region" description="Basic residues" evidence="2">
    <location>
        <begin position="97"/>
        <end position="107"/>
    </location>
</feature>
<evidence type="ECO:0000313" key="5">
    <source>
        <dbReference type="Proteomes" id="UP001642540"/>
    </source>
</evidence>